<sequence length="85" mass="9878">METMEDFWKIEEPLSLRSVLNSLTTDERAELITAKETKNYAALVDLMNEKFSKLPIEEADEIQEYFDRKNCAELGIPYRNRSASS</sequence>
<reference evidence="2" key="1">
    <citation type="submission" date="2022-11" db="UniProtKB">
        <authorList>
            <consortium name="WormBaseParasite"/>
        </authorList>
    </citation>
    <scope>IDENTIFICATION</scope>
</reference>
<accession>A0A914V0R1</accession>
<organism evidence="1 2">
    <name type="scientific">Plectus sambesii</name>
    <dbReference type="NCBI Taxonomy" id="2011161"/>
    <lineage>
        <taxon>Eukaryota</taxon>
        <taxon>Metazoa</taxon>
        <taxon>Ecdysozoa</taxon>
        <taxon>Nematoda</taxon>
        <taxon>Chromadorea</taxon>
        <taxon>Plectida</taxon>
        <taxon>Plectina</taxon>
        <taxon>Plectoidea</taxon>
        <taxon>Plectidae</taxon>
        <taxon>Plectus</taxon>
    </lineage>
</organism>
<name>A0A914V0R1_9BILA</name>
<dbReference type="WBParaSite" id="PSAMB.scaffold1422size31701.g13118.t1">
    <property type="protein sequence ID" value="PSAMB.scaffold1422size31701.g13118.t1"/>
    <property type="gene ID" value="PSAMB.scaffold1422size31701.g13118"/>
</dbReference>
<keyword evidence="1" id="KW-1185">Reference proteome</keyword>
<evidence type="ECO:0000313" key="2">
    <source>
        <dbReference type="WBParaSite" id="PSAMB.scaffold1422size31701.g13118.t1"/>
    </source>
</evidence>
<proteinExistence type="predicted"/>
<dbReference type="Proteomes" id="UP000887566">
    <property type="component" value="Unplaced"/>
</dbReference>
<evidence type="ECO:0000313" key="1">
    <source>
        <dbReference type="Proteomes" id="UP000887566"/>
    </source>
</evidence>
<protein>
    <submittedName>
        <fullName evidence="2">Uncharacterized protein</fullName>
    </submittedName>
</protein>
<dbReference type="AlphaFoldDB" id="A0A914V0R1"/>